<keyword evidence="5" id="KW-0732">Signal</keyword>
<dbReference type="InterPro" id="IPR051792">
    <property type="entry name" value="GGT_bact"/>
</dbReference>
<comment type="similarity">
    <text evidence="1">Belongs to the gamma-glutamyltransferase family.</text>
</comment>
<proteinExistence type="inferred from homology"/>
<sequence>MQPTRLFALSAVALAALLAGCASSGPFNYTAPNLPAQPEGASGWTDKPGWATEKFAVAAANPLATDAGYQVLKAGGSAVDAAIAVQMVLGLVEPQSSGIAGGAFLMLSTGREVEAWDGRETAPAAADEKLFLQADGKPMPFPEAVVGGRSVGVPGAVRMLEAAHKAHGKLAWADLFKPAVDLAERGFQVSPRLNTLLQSEKFLKNDPVAAKYFYDASGQPWPVGHVLKNPEYAEVLRGIAARGSVALLEGPVAQAIVNKVNQHPTNPGKLSMADLAGYQPKRRTALCHDLLSQANQQTYQVCGFPPPSSGAIAVGQILGILGQTPGARLKPDAAGLPTADWLYFYNEAARLAFADRAQYVADPDFVQPPGGSWSTLLAPGYLADRAKLIGAQSMKVGQPGQPGAAKTSYAPMANQIEYGTSHISIVDADGNALAMTTTIEDQFGSRQMVTTNPARSGGFLLNNELTDFSFAPADAQGRPIANRVQPGKRPRSSMSPTLVFEKAADGQRGPLVMSAGSPGGALIIHYTAKTLNGVLNWGMTPQQAIDLPNFGNTNGPTMLEEKKFPPATVEALRVRGAEVREMNMTSGLQAITRTEIHGKKLWLGGADPRREGVVMGD</sequence>
<name>A0A2S0MGP9_9BURK</name>
<evidence type="ECO:0000256" key="3">
    <source>
        <dbReference type="ARBA" id="ARBA00022801"/>
    </source>
</evidence>
<accession>A0A2S0MGP9</accession>
<dbReference type="Gene3D" id="1.10.246.130">
    <property type="match status" value="1"/>
</dbReference>
<keyword evidence="4" id="KW-0865">Zymogen</keyword>
<evidence type="ECO:0000256" key="4">
    <source>
        <dbReference type="ARBA" id="ARBA00023145"/>
    </source>
</evidence>
<feature type="signal peptide" evidence="5">
    <location>
        <begin position="1"/>
        <end position="24"/>
    </location>
</feature>
<dbReference type="InterPro" id="IPR043138">
    <property type="entry name" value="GGT_lsub"/>
</dbReference>
<dbReference type="PROSITE" id="PS51257">
    <property type="entry name" value="PROKAR_LIPOPROTEIN"/>
    <property type="match status" value="1"/>
</dbReference>
<dbReference type="SUPFAM" id="SSF56235">
    <property type="entry name" value="N-terminal nucleophile aminohydrolases (Ntn hydrolases)"/>
    <property type="match status" value="1"/>
</dbReference>
<dbReference type="OrthoDB" id="5297205at2"/>
<dbReference type="GO" id="GO:0016787">
    <property type="term" value="F:hydrolase activity"/>
    <property type="evidence" value="ECO:0007669"/>
    <property type="project" value="UniProtKB-KW"/>
</dbReference>
<dbReference type="GO" id="GO:0016740">
    <property type="term" value="F:transferase activity"/>
    <property type="evidence" value="ECO:0007669"/>
    <property type="project" value="UniProtKB-KW"/>
</dbReference>
<keyword evidence="2 6" id="KW-0808">Transferase</keyword>
<evidence type="ECO:0000256" key="2">
    <source>
        <dbReference type="ARBA" id="ARBA00022679"/>
    </source>
</evidence>
<evidence type="ECO:0000256" key="1">
    <source>
        <dbReference type="ARBA" id="ARBA00009381"/>
    </source>
</evidence>
<dbReference type="PANTHER" id="PTHR43199:SF1">
    <property type="entry name" value="GLUTATHIONE HYDROLASE PROENZYME"/>
    <property type="match status" value="1"/>
</dbReference>
<dbReference type="PRINTS" id="PR01210">
    <property type="entry name" value="GGTRANSPTASE"/>
</dbReference>
<dbReference type="KEGG" id="otk:C6570_13055"/>
<evidence type="ECO:0000313" key="7">
    <source>
        <dbReference type="Proteomes" id="UP000239709"/>
    </source>
</evidence>
<feature type="chain" id="PRO_5015713791" evidence="5">
    <location>
        <begin position="25"/>
        <end position="617"/>
    </location>
</feature>
<keyword evidence="7" id="KW-1185">Reference proteome</keyword>
<reference evidence="6 7" key="1">
    <citation type="submission" date="2018-03" db="EMBL/GenBank/DDBJ databases">
        <title>Genome sequencing of Ottowia sp.</title>
        <authorList>
            <person name="Kim S.-J."/>
            <person name="Heo J."/>
            <person name="Kwon S.-W."/>
        </authorList>
    </citation>
    <scope>NUCLEOTIDE SEQUENCE [LARGE SCALE GENOMIC DNA]</scope>
    <source>
        <strain evidence="6 7">KADR8-3</strain>
    </source>
</reference>
<gene>
    <name evidence="6" type="ORF">C6570_13055</name>
</gene>
<dbReference type="InterPro" id="IPR029055">
    <property type="entry name" value="Ntn_hydrolases_N"/>
</dbReference>
<dbReference type="AlphaFoldDB" id="A0A2S0MGP9"/>
<keyword evidence="3" id="KW-0378">Hydrolase</keyword>
<dbReference type="Pfam" id="PF01019">
    <property type="entry name" value="G_glu_transpept"/>
    <property type="match status" value="1"/>
</dbReference>
<dbReference type="Proteomes" id="UP000239709">
    <property type="component" value="Chromosome"/>
</dbReference>
<dbReference type="Gene3D" id="3.60.20.40">
    <property type="match status" value="1"/>
</dbReference>
<evidence type="ECO:0000256" key="5">
    <source>
        <dbReference type="SAM" id="SignalP"/>
    </source>
</evidence>
<dbReference type="PANTHER" id="PTHR43199">
    <property type="entry name" value="GLUTATHIONE HYDROLASE"/>
    <property type="match status" value="1"/>
</dbReference>
<protein>
    <submittedName>
        <fullName evidence="6">Gamma-glutamyltransferase</fullName>
    </submittedName>
</protein>
<dbReference type="RefSeq" id="WP_106703607.1">
    <property type="nucleotide sequence ID" value="NZ_CP027666.1"/>
</dbReference>
<organism evidence="6 7">
    <name type="scientific">Ottowia oryzae</name>
    <dbReference type="NCBI Taxonomy" id="2109914"/>
    <lineage>
        <taxon>Bacteria</taxon>
        <taxon>Pseudomonadati</taxon>
        <taxon>Pseudomonadota</taxon>
        <taxon>Betaproteobacteria</taxon>
        <taxon>Burkholderiales</taxon>
        <taxon>Comamonadaceae</taxon>
        <taxon>Ottowia</taxon>
    </lineage>
</organism>
<dbReference type="EMBL" id="CP027666">
    <property type="protein sequence ID" value="AVO35058.1"/>
    <property type="molecule type" value="Genomic_DNA"/>
</dbReference>
<evidence type="ECO:0000313" key="6">
    <source>
        <dbReference type="EMBL" id="AVO35058.1"/>
    </source>
</evidence>
<dbReference type="InterPro" id="IPR043137">
    <property type="entry name" value="GGT_ssub_C"/>
</dbReference>